<evidence type="ECO:0000313" key="9">
    <source>
        <dbReference type="EMBL" id="KRL06511.1"/>
    </source>
</evidence>
<proteinExistence type="predicted"/>
<feature type="transmembrane region" description="Helical" evidence="7">
    <location>
        <begin position="6"/>
        <end position="26"/>
    </location>
</feature>
<name>A0A0R1MEM1_9LACO</name>
<reference evidence="9 10" key="1">
    <citation type="journal article" date="2015" name="Genome Announc.">
        <title>Expanding the biotechnology potential of lactobacilli through comparative genomics of 213 strains and associated genera.</title>
        <authorList>
            <person name="Sun Z."/>
            <person name="Harris H.M."/>
            <person name="McCann A."/>
            <person name="Guo C."/>
            <person name="Argimon S."/>
            <person name="Zhang W."/>
            <person name="Yang X."/>
            <person name="Jeffery I.B."/>
            <person name="Cooney J.C."/>
            <person name="Kagawa T.F."/>
            <person name="Liu W."/>
            <person name="Song Y."/>
            <person name="Salvetti E."/>
            <person name="Wrobel A."/>
            <person name="Rasinkangas P."/>
            <person name="Parkhill J."/>
            <person name="Rea M.C."/>
            <person name="O'Sullivan O."/>
            <person name="Ritari J."/>
            <person name="Douillard F.P."/>
            <person name="Paul Ross R."/>
            <person name="Yang R."/>
            <person name="Briner A.E."/>
            <person name="Felis G.E."/>
            <person name="de Vos W.M."/>
            <person name="Barrangou R."/>
            <person name="Klaenhammer T.R."/>
            <person name="Caufield P.W."/>
            <person name="Cui Y."/>
            <person name="Zhang H."/>
            <person name="O'Toole P.W."/>
        </authorList>
    </citation>
    <scope>NUCLEOTIDE SEQUENCE [LARGE SCALE GENOMIC DNA]</scope>
    <source>
        <strain evidence="9 10">DSM 19519</strain>
    </source>
</reference>
<dbReference type="RefSeq" id="WP_057869738.1">
    <property type="nucleotide sequence ID" value="NZ_AZDX01000020.1"/>
</dbReference>
<feature type="domain" description="L,D-TPase catalytic" evidence="8">
    <location>
        <begin position="80"/>
        <end position="212"/>
    </location>
</feature>
<evidence type="ECO:0000256" key="7">
    <source>
        <dbReference type="SAM" id="Phobius"/>
    </source>
</evidence>
<dbReference type="PROSITE" id="PS52029">
    <property type="entry name" value="LD_TPASE"/>
    <property type="match status" value="1"/>
</dbReference>
<evidence type="ECO:0000256" key="2">
    <source>
        <dbReference type="ARBA" id="ARBA00022679"/>
    </source>
</evidence>
<comment type="caution">
    <text evidence="9">The sequence shown here is derived from an EMBL/GenBank/DDBJ whole genome shotgun (WGS) entry which is preliminary data.</text>
</comment>
<evidence type="ECO:0000256" key="1">
    <source>
        <dbReference type="ARBA" id="ARBA00004752"/>
    </source>
</evidence>
<evidence type="ECO:0000256" key="5">
    <source>
        <dbReference type="ARBA" id="ARBA00023316"/>
    </source>
</evidence>
<keyword evidence="3 6" id="KW-0133">Cell shape</keyword>
<dbReference type="CDD" id="cd16913">
    <property type="entry name" value="YkuD_like"/>
    <property type="match status" value="1"/>
</dbReference>
<evidence type="ECO:0000259" key="8">
    <source>
        <dbReference type="PROSITE" id="PS52029"/>
    </source>
</evidence>
<evidence type="ECO:0000313" key="10">
    <source>
        <dbReference type="Proteomes" id="UP000051448"/>
    </source>
</evidence>
<sequence>MNKHKLVSWIIAILLIFLAGWSVVYVKHAEKINSEKIAKEEKKQQLQKKEDKNANMRYPIKWRKSSQTTKYPNVFDDKNLWIKISQKKQRLYVMSGKKQLYQMYVSLGTHAAGYSNESKKVFPTGTFKISDKRGKFYFNQVTGNGGRYWISWKGNGKYVIQSVPTNEHGKYLIANAQSLGSQADTNNSIWLSVRDAKWFYKNINGGTKLVIE</sequence>
<dbReference type="GO" id="GO:0008360">
    <property type="term" value="P:regulation of cell shape"/>
    <property type="evidence" value="ECO:0007669"/>
    <property type="project" value="UniProtKB-UniRule"/>
</dbReference>
<keyword evidence="7" id="KW-0472">Membrane</keyword>
<keyword evidence="4 6" id="KW-0573">Peptidoglycan synthesis</keyword>
<dbReference type="OrthoDB" id="177750at2"/>
<keyword evidence="7" id="KW-1133">Transmembrane helix</keyword>
<dbReference type="InterPro" id="IPR038063">
    <property type="entry name" value="Transpep_catalytic_dom"/>
</dbReference>
<dbReference type="PATRIC" id="fig|1423759.3.peg.774"/>
<dbReference type="GeneID" id="98310128"/>
<organism evidence="9 10">
    <name type="scientific">Liquorilactobacillus hordei DSM 19519</name>
    <dbReference type="NCBI Taxonomy" id="1423759"/>
    <lineage>
        <taxon>Bacteria</taxon>
        <taxon>Bacillati</taxon>
        <taxon>Bacillota</taxon>
        <taxon>Bacilli</taxon>
        <taxon>Lactobacillales</taxon>
        <taxon>Lactobacillaceae</taxon>
        <taxon>Liquorilactobacillus</taxon>
    </lineage>
</organism>
<comment type="caution">
    <text evidence="6">Lacks conserved residue(s) required for the propagation of feature annotation.</text>
</comment>
<dbReference type="GO" id="GO:0071555">
    <property type="term" value="P:cell wall organization"/>
    <property type="evidence" value="ECO:0007669"/>
    <property type="project" value="UniProtKB-UniRule"/>
</dbReference>
<keyword evidence="10" id="KW-1185">Reference proteome</keyword>
<evidence type="ECO:0000256" key="4">
    <source>
        <dbReference type="ARBA" id="ARBA00022984"/>
    </source>
</evidence>
<evidence type="ECO:0000256" key="6">
    <source>
        <dbReference type="PROSITE-ProRule" id="PRU01373"/>
    </source>
</evidence>
<keyword evidence="2" id="KW-0808">Transferase</keyword>
<keyword evidence="7" id="KW-0812">Transmembrane</keyword>
<dbReference type="SUPFAM" id="SSF141523">
    <property type="entry name" value="L,D-transpeptidase catalytic domain-like"/>
    <property type="match status" value="1"/>
</dbReference>
<evidence type="ECO:0000256" key="3">
    <source>
        <dbReference type="ARBA" id="ARBA00022960"/>
    </source>
</evidence>
<protein>
    <submittedName>
        <fullName evidence="9">Cell surface protein</fullName>
    </submittedName>
</protein>
<keyword evidence="5 6" id="KW-0961">Cell wall biogenesis/degradation</keyword>
<gene>
    <name evidence="9" type="ORF">FC92_GL000733</name>
</gene>
<accession>A0A0R1MEM1</accession>
<dbReference type="Gene3D" id="2.40.440.10">
    <property type="entry name" value="L,D-transpeptidase catalytic domain-like"/>
    <property type="match status" value="1"/>
</dbReference>
<dbReference type="GO" id="GO:0009252">
    <property type="term" value="P:peptidoglycan biosynthetic process"/>
    <property type="evidence" value="ECO:0007669"/>
    <property type="project" value="UniProtKB-UniPathway"/>
</dbReference>
<dbReference type="STRING" id="1423759.FC92_GL000733"/>
<dbReference type="AlphaFoldDB" id="A0A0R1MEM1"/>
<dbReference type="Proteomes" id="UP000051448">
    <property type="component" value="Unassembled WGS sequence"/>
</dbReference>
<dbReference type="InterPro" id="IPR005490">
    <property type="entry name" value="LD_TPept_cat_dom"/>
</dbReference>
<comment type="pathway">
    <text evidence="1 6">Cell wall biogenesis; peptidoglycan biosynthesis.</text>
</comment>
<dbReference type="GO" id="GO:0016740">
    <property type="term" value="F:transferase activity"/>
    <property type="evidence" value="ECO:0007669"/>
    <property type="project" value="UniProtKB-KW"/>
</dbReference>
<dbReference type="UniPathway" id="UPA00219"/>
<dbReference type="Pfam" id="PF03734">
    <property type="entry name" value="YkuD"/>
    <property type="match status" value="1"/>
</dbReference>
<dbReference type="EMBL" id="AZDX01000020">
    <property type="protein sequence ID" value="KRL06511.1"/>
    <property type="molecule type" value="Genomic_DNA"/>
</dbReference>